<dbReference type="AlphaFoldDB" id="A0A1H3L248"/>
<sequence>MTKSIFSLQTGIIFVIIMLQIFAIFLWLKTPLLFESFNQAFCAH</sequence>
<dbReference type="EMBL" id="FNPK01000015">
    <property type="protein sequence ID" value="SDY58481.1"/>
    <property type="molecule type" value="Genomic_DNA"/>
</dbReference>
<name>A0A1H3L248_9GAMM</name>
<proteinExistence type="predicted"/>
<keyword evidence="1" id="KW-0812">Transmembrane</keyword>
<evidence type="ECO:0000313" key="3">
    <source>
        <dbReference type="Proteomes" id="UP000199035"/>
    </source>
</evidence>
<evidence type="ECO:0000256" key="1">
    <source>
        <dbReference type="SAM" id="Phobius"/>
    </source>
</evidence>
<gene>
    <name evidence="2" type="ORF">SAMN05421643_11556</name>
</gene>
<protein>
    <submittedName>
        <fullName evidence="2">Uncharacterized protein</fullName>
    </submittedName>
</protein>
<accession>A0A1H3L248</accession>
<keyword evidence="1" id="KW-0472">Membrane</keyword>
<feature type="transmembrane region" description="Helical" evidence="1">
    <location>
        <begin position="6"/>
        <end position="28"/>
    </location>
</feature>
<keyword evidence="3" id="KW-1185">Reference proteome</keyword>
<evidence type="ECO:0000313" key="2">
    <source>
        <dbReference type="EMBL" id="SDY58481.1"/>
    </source>
</evidence>
<organism evidence="2 3">
    <name type="scientific">Acinetobacter kyonggiensis</name>
    <dbReference type="NCBI Taxonomy" id="595670"/>
    <lineage>
        <taxon>Bacteria</taxon>
        <taxon>Pseudomonadati</taxon>
        <taxon>Pseudomonadota</taxon>
        <taxon>Gammaproteobacteria</taxon>
        <taxon>Moraxellales</taxon>
        <taxon>Moraxellaceae</taxon>
        <taxon>Acinetobacter</taxon>
    </lineage>
</organism>
<dbReference type="Proteomes" id="UP000199035">
    <property type="component" value="Unassembled WGS sequence"/>
</dbReference>
<dbReference type="STRING" id="595670.SAMN05421643_11556"/>
<reference evidence="3" key="1">
    <citation type="submission" date="2016-10" db="EMBL/GenBank/DDBJ databases">
        <authorList>
            <person name="Varghese N."/>
            <person name="Submissions S."/>
        </authorList>
    </citation>
    <scope>NUCLEOTIDE SEQUENCE [LARGE SCALE GENOMIC DNA]</scope>
    <source>
        <strain evidence="3">ANC 5109</strain>
    </source>
</reference>
<keyword evidence="1" id="KW-1133">Transmembrane helix</keyword>